<name>A0AAX4HMX7_9BACT</name>
<dbReference type="InterPro" id="IPR001789">
    <property type="entry name" value="Sig_transdc_resp-reg_receiver"/>
</dbReference>
<evidence type="ECO:0000313" key="5">
    <source>
        <dbReference type="EMBL" id="WPU64639.1"/>
    </source>
</evidence>
<evidence type="ECO:0000259" key="4">
    <source>
        <dbReference type="PROSITE" id="PS50110"/>
    </source>
</evidence>
<dbReference type="Gene3D" id="1.10.3210.10">
    <property type="entry name" value="Hypothetical protein af1432"/>
    <property type="match status" value="1"/>
</dbReference>
<dbReference type="Pfam" id="PF00072">
    <property type="entry name" value="Response_reg"/>
    <property type="match status" value="1"/>
</dbReference>
<dbReference type="Pfam" id="PF13487">
    <property type="entry name" value="HD_5"/>
    <property type="match status" value="1"/>
</dbReference>
<evidence type="ECO:0000256" key="3">
    <source>
        <dbReference type="PROSITE-ProRule" id="PRU00169"/>
    </source>
</evidence>
<dbReference type="RefSeq" id="WP_321393796.1">
    <property type="nucleotide sequence ID" value="NZ_CP139487.1"/>
</dbReference>
<sequence>MSYILVVDDEADIRDICEMLLKRSFPLDVATASSGHHALQVMKEKGKPVLIISDLRMPDGDGQFLHQSLVERQWKIPFVICSSDPKSVLEARMPGLQGYIEKPRIFRPLIDTVDAIIGHQDTPPNFVPVRISLLMRWGSSSCNLYMKLSEGKYIKVINAGEAFMSEDATRFSSKGLHHLYVTYEDAEGYLKNIEQNMTSLLKSQDTPLDLTVLTLESLESIERLAASLGWTPEVLSAAKRGVDLAVKAVSTEPSILKLLKNKLKNSSSSYCSHVGMMSLLTCGFCYQLGWTSESTQMKLGLASLMHDLTIDEEVYKDPIMWNQAASDPADKTPEVVKYRNHPGDAANLLLTMKGLPPDVDQIILQHHETKDGQGFPRGLTSSRISPMASVFIITEDLLSYIEGSKEIDSKVLQFLKDKESRYNSGNFKKVFEALKASVENARH</sequence>
<protein>
    <submittedName>
        <fullName evidence="5">Response regulator</fullName>
    </submittedName>
</protein>
<evidence type="ECO:0000256" key="2">
    <source>
        <dbReference type="ARBA" id="ARBA00023012"/>
    </source>
</evidence>
<dbReference type="InterPro" id="IPR011006">
    <property type="entry name" value="CheY-like_superfamily"/>
</dbReference>
<dbReference type="GO" id="GO:0000160">
    <property type="term" value="P:phosphorelay signal transduction system"/>
    <property type="evidence" value="ECO:0007669"/>
    <property type="project" value="UniProtKB-KW"/>
</dbReference>
<dbReference type="EMBL" id="CP139487">
    <property type="protein sequence ID" value="WPU64639.1"/>
    <property type="molecule type" value="Genomic_DNA"/>
</dbReference>
<reference evidence="5 6" key="1">
    <citation type="submission" date="2023-11" db="EMBL/GenBank/DDBJ databases">
        <title>Peredibacter starrii A3.12.</title>
        <authorList>
            <person name="Mitchell R.J."/>
        </authorList>
    </citation>
    <scope>NUCLEOTIDE SEQUENCE [LARGE SCALE GENOMIC DNA]</scope>
    <source>
        <strain evidence="5 6">A3.12</strain>
    </source>
</reference>
<dbReference type="Proteomes" id="UP001324634">
    <property type="component" value="Chromosome"/>
</dbReference>
<dbReference type="Gene3D" id="3.40.50.2300">
    <property type="match status" value="1"/>
</dbReference>
<dbReference type="SMART" id="SM00448">
    <property type="entry name" value="REC"/>
    <property type="match status" value="1"/>
</dbReference>
<keyword evidence="1 3" id="KW-0597">Phosphoprotein</keyword>
<keyword evidence="6" id="KW-1185">Reference proteome</keyword>
<keyword evidence="2" id="KW-0902">Two-component regulatory system</keyword>
<dbReference type="PANTHER" id="PTHR44591">
    <property type="entry name" value="STRESS RESPONSE REGULATOR PROTEIN 1"/>
    <property type="match status" value="1"/>
</dbReference>
<organism evidence="5 6">
    <name type="scientific">Peredibacter starrii</name>
    <dbReference type="NCBI Taxonomy" id="28202"/>
    <lineage>
        <taxon>Bacteria</taxon>
        <taxon>Pseudomonadati</taxon>
        <taxon>Bdellovibrionota</taxon>
        <taxon>Bacteriovoracia</taxon>
        <taxon>Bacteriovoracales</taxon>
        <taxon>Bacteriovoracaceae</taxon>
        <taxon>Peredibacter</taxon>
    </lineage>
</organism>
<proteinExistence type="predicted"/>
<evidence type="ECO:0000256" key="1">
    <source>
        <dbReference type="ARBA" id="ARBA00022553"/>
    </source>
</evidence>
<feature type="modified residue" description="4-aspartylphosphate" evidence="3">
    <location>
        <position position="54"/>
    </location>
</feature>
<feature type="domain" description="Response regulatory" evidence="4">
    <location>
        <begin position="3"/>
        <end position="117"/>
    </location>
</feature>
<dbReference type="SUPFAM" id="SSF109604">
    <property type="entry name" value="HD-domain/PDEase-like"/>
    <property type="match status" value="1"/>
</dbReference>
<dbReference type="KEGG" id="psti:SOO65_18250"/>
<dbReference type="InterPro" id="IPR050595">
    <property type="entry name" value="Bact_response_regulator"/>
</dbReference>
<gene>
    <name evidence="5" type="ORF">SOO65_18250</name>
</gene>
<evidence type="ECO:0000313" key="6">
    <source>
        <dbReference type="Proteomes" id="UP001324634"/>
    </source>
</evidence>
<accession>A0AAX4HMX7</accession>
<dbReference type="CDD" id="cd00156">
    <property type="entry name" value="REC"/>
    <property type="match status" value="1"/>
</dbReference>
<dbReference type="PROSITE" id="PS50110">
    <property type="entry name" value="RESPONSE_REGULATORY"/>
    <property type="match status" value="1"/>
</dbReference>
<dbReference type="AlphaFoldDB" id="A0AAX4HMX7"/>
<dbReference type="SUPFAM" id="SSF52172">
    <property type="entry name" value="CheY-like"/>
    <property type="match status" value="1"/>
</dbReference>
<dbReference type="PANTHER" id="PTHR44591:SF14">
    <property type="entry name" value="PROTEIN PILG"/>
    <property type="match status" value="1"/>
</dbReference>